<reference evidence="4" key="1">
    <citation type="submission" date="2022-10" db="EMBL/GenBank/DDBJ databases">
        <title>The complete genomes of actinobacterial strains from the NBC collection.</title>
        <authorList>
            <person name="Joergensen T.S."/>
            <person name="Alvarez Arevalo M."/>
            <person name="Sterndorff E.B."/>
            <person name="Faurdal D."/>
            <person name="Vuksanovic O."/>
            <person name="Mourched A.-S."/>
            <person name="Charusanti P."/>
            <person name="Shaw S."/>
            <person name="Blin K."/>
            <person name="Weber T."/>
        </authorList>
    </citation>
    <scope>NUCLEOTIDE SEQUENCE</scope>
    <source>
        <strain evidence="4">NBC_00119</strain>
    </source>
</reference>
<gene>
    <name evidence="4" type="ORF">OHU69_44555</name>
</gene>
<proteinExistence type="predicted"/>
<dbReference type="PROSITE" id="PS51903">
    <property type="entry name" value="CLP_R"/>
    <property type="match status" value="1"/>
</dbReference>
<dbReference type="Gene3D" id="1.10.1780.10">
    <property type="entry name" value="Clp, N-terminal domain"/>
    <property type="match status" value="2"/>
</dbReference>
<dbReference type="InterPro" id="IPR036628">
    <property type="entry name" value="Clp_N_dom_sf"/>
</dbReference>
<organism evidence="4">
    <name type="scientific">Streptomyces sp. NBC_00119</name>
    <dbReference type="NCBI Taxonomy" id="2975659"/>
    <lineage>
        <taxon>Bacteria</taxon>
        <taxon>Bacillati</taxon>
        <taxon>Actinomycetota</taxon>
        <taxon>Actinomycetes</taxon>
        <taxon>Kitasatosporales</taxon>
        <taxon>Streptomycetaceae</taxon>
        <taxon>Streptomyces</taxon>
    </lineage>
</organism>
<evidence type="ECO:0000313" key="4">
    <source>
        <dbReference type="EMBL" id="WTS17486.1"/>
    </source>
</evidence>
<protein>
    <recommendedName>
        <fullName evidence="3">Clp R domain-containing protein</fullName>
    </recommendedName>
</protein>
<keyword evidence="1" id="KW-0677">Repeat</keyword>
<evidence type="ECO:0000256" key="2">
    <source>
        <dbReference type="SAM" id="MobiDB-lite"/>
    </source>
</evidence>
<dbReference type="Pfam" id="PF02861">
    <property type="entry name" value="Clp_N"/>
    <property type="match status" value="2"/>
</dbReference>
<dbReference type="SUPFAM" id="SSF81923">
    <property type="entry name" value="Double Clp-N motif"/>
    <property type="match status" value="2"/>
</dbReference>
<accession>A0AAU1UJS3</accession>
<feature type="region of interest" description="Disordered" evidence="2">
    <location>
        <begin position="110"/>
        <end position="129"/>
    </location>
</feature>
<dbReference type="EMBL" id="CP108195">
    <property type="protein sequence ID" value="WTS17486.1"/>
    <property type="molecule type" value="Genomic_DNA"/>
</dbReference>
<feature type="domain" description="Clp R" evidence="3">
    <location>
        <begin position="3"/>
        <end position="237"/>
    </location>
</feature>
<name>A0AAU1UJS3_9ACTN</name>
<feature type="compositionally biased region" description="Basic residues" evidence="2">
    <location>
        <begin position="116"/>
        <end position="126"/>
    </location>
</feature>
<sequence>MMFERFSPDARTVVVHTQEHARRLGHNHVGPEHLLLALVSLDQPASAVLREHGVTPEGVEEEIVRLVGLGAGSRLFGTLNRDALASVGIDIDAVRARIEESFGPEALARADSAVHSGRRPSRRGPRRAVPTALARHWRRRRAARRPVLTAAAAAPAGLYQVAGARSGGHIRFSPRAKESLANTVREAQARHDSYIGVEHLGLSLVTMTSGLVPSVLSALGASAPALRTAITDRYRQAS</sequence>
<evidence type="ECO:0000259" key="3">
    <source>
        <dbReference type="PROSITE" id="PS51903"/>
    </source>
</evidence>
<dbReference type="AlphaFoldDB" id="A0AAU1UJS3"/>
<dbReference type="InterPro" id="IPR004176">
    <property type="entry name" value="Clp_R_N"/>
</dbReference>
<evidence type="ECO:0000256" key="1">
    <source>
        <dbReference type="PROSITE-ProRule" id="PRU01251"/>
    </source>
</evidence>